<keyword evidence="12" id="KW-1185">Reference proteome</keyword>
<keyword evidence="3" id="KW-0597">Phosphoprotein</keyword>
<organism evidence="11 12">
    <name type="scientific">Candidatus Phaeomarinibacter ectocarpi</name>
    <dbReference type="NCBI Taxonomy" id="1458461"/>
    <lineage>
        <taxon>Bacteria</taxon>
        <taxon>Pseudomonadati</taxon>
        <taxon>Pseudomonadota</taxon>
        <taxon>Alphaproteobacteria</taxon>
        <taxon>Hyphomicrobiales</taxon>
        <taxon>Parvibaculaceae</taxon>
        <taxon>Candidatus Phaeomarinibacter</taxon>
    </lineage>
</organism>
<feature type="transmembrane region" description="Helical" evidence="9">
    <location>
        <begin position="335"/>
        <end position="356"/>
    </location>
</feature>
<dbReference type="GO" id="GO:0005524">
    <property type="term" value="F:ATP binding"/>
    <property type="evidence" value="ECO:0007669"/>
    <property type="project" value="UniProtKB-KW"/>
</dbReference>
<dbReference type="HOGENOM" id="CLU_450335_0_0_5"/>
<feature type="domain" description="Histidine kinase" evidence="10">
    <location>
        <begin position="518"/>
        <end position="606"/>
    </location>
</feature>
<dbReference type="AlphaFoldDB" id="X5MKR6"/>
<feature type="transmembrane region" description="Helical" evidence="9">
    <location>
        <begin position="212"/>
        <end position="229"/>
    </location>
</feature>
<dbReference type="CDD" id="cd16917">
    <property type="entry name" value="HATPase_UhpB-NarQ-NarX-like"/>
    <property type="match status" value="1"/>
</dbReference>
<evidence type="ECO:0000256" key="1">
    <source>
        <dbReference type="ARBA" id="ARBA00000085"/>
    </source>
</evidence>
<keyword evidence="7" id="KW-0067">ATP-binding</keyword>
<dbReference type="PANTHER" id="PTHR24421:SF10">
    <property type="entry name" value="NITRATE_NITRITE SENSOR PROTEIN NARQ"/>
    <property type="match status" value="1"/>
</dbReference>
<proteinExistence type="predicted"/>
<evidence type="ECO:0000256" key="2">
    <source>
        <dbReference type="ARBA" id="ARBA00012438"/>
    </source>
</evidence>
<evidence type="ECO:0000256" key="6">
    <source>
        <dbReference type="ARBA" id="ARBA00022777"/>
    </source>
</evidence>
<comment type="catalytic activity">
    <reaction evidence="1">
        <text>ATP + protein L-histidine = ADP + protein N-phospho-L-histidine.</text>
        <dbReference type="EC" id="2.7.13.3"/>
    </reaction>
</comment>
<evidence type="ECO:0000256" key="8">
    <source>
        <dbReference type="ARBA" id="ARBA00023012"/>
    </source>
</evidence>
<dbReference type="EC" id="2.7.13.3" evidence="2"/>
<dbReference type="STRING" id="1458461.BN1012_Phect616"/>
<dbReference type="Gene3D" id="2.60.120.260">
    <property type="entry name" value="Galactose-binding domain-like"/>
    <property type="match status" value="1"/>
</dbReference>
<feature type="transmembrane region" description="Helical" evidence="9">
    <location>
        <begin position="241"/>
        <end position="260"/>
    </location>
</feature>
<dbReference type="GO" id="GO:0000155">
    <property type="term" value="F:phosphorelay sensor kinase activity"/>
    <property type="evidence" value="ECO:0007669"/>
    <property type="project" value="InterPro"/>
</dbReference>
<dbReference type="Pfam" id="PF07730">
    <property type="entry name" value="HisKA_3"/>
    <property type="match status" value="1"/>
</dbReference>
<dbReference type="Gene3D" id="3.30.565.10">
    <property type="entry name" value="Histidine kinase-like ATPase, C-terminal domain"/>
    <property type="match status" value="1"/>
</dbReference>
<dbReference type="SUPFAM" id="SSF55874">
    <property type="entry name" value="ATPase domain of HSP90 chaperone/DNA topoisomerase II/histidine kinase"/>
    <property type="match status" value="1"/>
</dbReference>
<name>X5MKR6_9HYPH</name>
<evidence type="ECO:0000256" key="7">
    <source>
        <dbReference type="ARBA" id="ARBA00022840"/>
    </source>
</evidence>
<dbReference type="Gene3D" id="1.20.5.1930">
    <property type="match status" value="1"/>
</dbReference>
<protein>
    <recommendedName>
        <fullName evidence="2">histidine kinase</fullName>
        <ecNumber evidence="2">2.7.13.3</ecNumber>
    </recommendedName>
</protein>
<feature type="transmembrane region" description="Helical" evidence="9">
    <location>
        <begin position="307"/>
        <end position="328"/>
    </location>
</feature>
<sequence length="606" mass="65608">MLTLCLAVSAHAASPDEPLFNLPLEGVHAFYPGDDPAFASVAFDDGDWPTLLVPGKWSESGVSVSTYVGWYRIRFVAPDDLPAGKLALELGLISWGDETYFNGELIGGEGFFSRTSPQLRSYAPSIYRAYPIPVGLLKPGQENVIAVRVGRHFNEGGFVGGPVQITDREPALERAEQNRNQAAAVQWVLFGIDIAALIFIGAAYFGGVRGALFWSFCAMWATHFAFIFTNSQLTYELGLQSLMVSWVGILLLGVSLYLFYDFYTRALGWGRFFPMTVLATLCALIPPIVFVVRWADWPHSLSFALDLAFQATTTSTMLWSFFCAVVAWRGGVRHAWPLAMSGLVLVVAWMAVALFASTDAVLQWGGIGVEVGAKLILLGAGVSLGIHFLDQSKRLARARESVLSAQTEERGRIARDIHDNAGQSLAAINLKLQSLQAKQARGDTVDAGDLEDALSFASVASRDLRDMSHDLAPAMTADEPLEVLLRDHAQRLGEITGTQIDVVSDGPPELGPQAKDHVYRIIQEALRNAVSHGNADRIEIVLSRQGGGLKVSIQDNGSGFDEDAAMQSDGFGLTSIRERTDLVSGRVTIEAKSGEGSVVEVFVPVG</sequence>
<gene>
    <name evidence="11" type="ORF">BN1012_Phect616</name>
</gene>
<evidence type="ECO:0000256" key="9">
    <source>
        <dbReference type="SAM" id="Phobius"/>
    </source>
</evidence>
<reference evidence="11 12" key="1">
    <citation type="journal article" date="2014" name="Front. Genet.">
        <title>Genome and metabolic network of "Candidatus Phaeomarinobacter ectocarpi" Ec32, a new candidate genus of Alphaproteobacteria frequently associated with brown algae.</title>
        <authorList>
            <person name="Dittami S.M."/>
            <person name="Barbeyron T."/>
            <person name="Boyen C."/>
            <person name="Cambefort J."/>
            <person name="Collet G."/>
            <person name="Delage L."/>
            <person name="Gobet A."/>
            <person name="Groisillier A."/>
            <person name="Leblanc C."/>
            <person name="Michel G."/>
            <person name="Scornet D."/>
            <person name="Siegel A."/>
            <person name="Tapia J.E."/>
            <person name="Tonon T."/>
        </authorList>
    </citation>
    <scope>NUCLEOTIDE SEQUENCE [LARGE SCALE GENOMIC DNA]</scope>
    <source>
        <strain evidence="11 12">Ec32</strain>
    </source>
</reference>
<evidence type="ECO:0000313" key="12">
    <source>
        <dbReference type="Proteomes" id="UP000032160"/>
    </source>
</evidence>
<keyword evidence="5" id="KW-0547">Nucleotide-binding</keyword>
<dbReference type="GO" id="GO:0046983">
    <property type="term" value="F:protein dimerization activity"/>
    <property type="evidence" value="ECO:0007669"/>
    <property type="project" value="InterPro"/>
</dbReference>
<accession>X5MKR6</accession>
<dbReference type="InterPro" id="IPR011712">
    <property type="entry name" value="Sig_transdc_His_kin_sub3_dim/P"/>
</dbReference>
<feature type="transmembrane region" description="Helical" evidence="9">
    <location>
        <begin position="362"/>
        <end position="389"/>
    </location>
</feature>
<dbReference type="PANTHER" id="PTHR24421">
    <property type="entry name" value="NITRATE/NITRITE SENSOR PROTEIN NARX-RELATED"/>
    <property type="match status" value="1"/>
</dbReference>
<dbReference type="InterPro" id="IPR005467">
    <property type="entry name" value="His_kinase_dom"/>
</dbReference>
<dbReference type="InterPro" id="IPR003594">
    <property type="entry name" value="HATPase_dom"/>
</dbReference>
<dbReference type="InterPro" id="IPR036890">
    <property type="entry name" value="HATPase_C_sf"/>
</dbReference>
<keyword evidence="6 11" id="KW-0418">Kinase</keyword>
<dbReference type="KEGG" id="pect:BN1012_Phect616"/>
<dbReference type="SUPFAM" id="SSF49785">
    <property type="entry name" value="Galactose-binding domain-like"/>
    <property type="match status" value="1"/>
</dbReference>
<dbReference type="EMBL" id="HG966617">
    <property type="protein sequence ID" value="CDO58830.1"/>
    <property type="molecule type" value="Genomic_DNA"/>
</dbReference>
<dbReference type="GO" id="GO:0016020">
    <property type="term" value="C:membrane"/>
    <property type="evidence" value="ECO:0007669"/>
    <property type="project" value="InterPro"/>
</dbReference>
<evidence type="ECO:0000256" key="5">
    <source>
        <dbReference type="ARBA" id="ARBA00022741"/>
    </source>
</evidence>
<dbReference type="InterPro" id="IPR050482">
    <property type="entry name" value="Sensor_HK_TwoCompSys"/>
</dbReference>
<keyword evidence="9" id="KW-0472">Membrane</keyword>
<keyword evidence="8" id="KW-0902">Two-component regulatory system</keyword>
<keyword evidence="4" id="KW-0808">Transferase</keyword>
<evidence type="ECO:0000256" key="3">
    <source>
        <dbReference type="ARBA" id="ARBA00022553"/>
    </source>
</evidence>
<evidence type="ECO:0000256" key="4">
    <source>
        <dbReference type="ARBA" id="ARBA00022679"/>
    </source>
</evidence>
<dbReference type="InterPro" id="IPR008979">
    <property type="entry name" value="Galactose-bd-like_sf"/>
</dbReference>
<keyword evidence="9" id="KW-1133">Transmembrane helix</keyword>
<dbReference type="SMART" id="SM00387">
    <property type="entry name" value="HATPase_c"/>
    <property type="match status" value="1"/>
</dbReference>
<evidence type="ECO:0000259" key="10">
    <source>
        <dbReference type="PROSITE" id="PS50109"/>
    </source>
</evidence>
<feature type="transmembrane region" description="Helical" evidence="9">
    <location>
        <begin position="272"/>
        <end position="295"/>
    </location>
</feature>
<evidence type="ECO:0000313" key="11">
    <source>
        <dbReference type="EMBL" id="CDO58830.1"/>
    </source>
</evidence>
<dbReference type="Proteomes" id="UP000032160">
    <property type="component" value="Chromosome I"/>
</dbReference>
<keyword evidence="9" id="KW-0812">Transmembrane</keyword>
<dbReference type="Pfam" id="PF02518">
    <property type="entry name" value="HATPase_c"/>
    <property type="match status" value="1"/>
</dbReference>
<dbReference type="PROSITE" id="PS50109">
    <property type="entry name" value="HIS_KIN"/>
    <property type="match status" value="1"/>
</dbReference>
<feature type="transmembrane region" description="Helical" evidence="9">
    <location>
        <begin position="184"/>
        <end position="205"/>
    </location>
</feature>